<feature type="region of interest" description="Disordered" evidence="1">
    <location>
        <begin position="36"/>
        <end position="58"/>
    </location>
</feature>
<proteinExistence type="predicted"/>
<evidence type="ECO:0000313" key="3">
    <source>
        <dbReference type="EMBL" id="GGX77367.1"/>
    </source>
</evidence>
<dbReference type="SUPFAM" id="SSF117074">
    <property type="entry name" value="Hypothetical protein PA1324"/>
    <property type="match status" value="1"/>
</dbReference>
<keyword evidence="2" id="KW-0732">Signal</keyword>
<dbReference type="Proteomes" id="UP000653056">
    <property type="component" value="Unassembled WGS sequence"/>
</dbReference>
<dbReference type="RefSeq" id="WP_189464764.1">
    <property type="nucleotide sequence ID" value="NZ_BMXS01000001.1"/>
</dbReference>
<organism evidence="3 4">
    <name type="scientific">Litchfieldella qijiaojingensis</name>
    <dbReference type="NCBI Taxonomy" id="980347"/>
    <lineage>
        <taxon>Bacteria</taxon>
        <taxon>Pseudomonadati</taxon>
        <taxon>Pseudomonadota</taxon>
        <taxon>Gammaproteobacteria</taxon>
        <taxon>Oceanospirillales</taxon>
        <taxon>Halomonadaceae</taxon>
        <taxon>Litchfieldella</taxon>
    </lineage>
</organism>
<dbReference type="EMBL" id="BMXS01000001">
    <property type="protein sequence ID" value="GGX77367.1"/>
    <property type="molecule type" value="Genomic_DNA"/>
</dbReference>
<accession>A0ABQ2YAB9</accession>
<evidence type="ECO:0000313" key="4">
    <source>
        <dbReference type="Proteomes" id="UP000653056"/>
    </source>
</evidence>
<feature type="chain" id="PRO_5045866126" description="Carboxypeptidase regulatory-like domain-containing protein" evidence="2">
    <location>
        <begin position="22"/>
        <end position="192"/>
    </location>
</feature>
<evidence type="ECO:0000256" key="1">
    <source>
        <dbReference type="SAM" id="MobiDB-lite"/>
    </source>
</evidence>
<reference evidence="4" key="1">
    <citation type="journal article" date="2019" name="Int. J. Syst. Evol. Microbiol.">
        <title>The Global Catalogue of Microorganisms (GCM) 10K type strain sequencing project: providing services to taxonomists for standard genome sequencing and annotation.</title>
        <authorList>
            <consortium name="The Broad Institute Genomics Platform"/>
            <consortium name="The Broad Institute Genome Sequencing Center for Infectious Disease"/>
            <person name="Wu L."/>
            <person name="Ma J."/>
        </authorList>
    </citation>
    <scope>NUCLEOTIDE SEQUENCE [LARGE SCALE GENOMIC DNA]</scope>
    <source>
        <strain evidence="4">KCTC 22228</strain>
    </source>
</reference>
<sequence>MRSCLTLLAIAIILAGCQVMGPGVDRAPQRIEIIDRSADRDAPQAVEPQTRPSPPPGRVARQVAFPEHEYAALAKHGNATIRGRLYYTTPGGNRIHGVNEVISIAPVTTYSAEAAETALAGKAIEPADPRAREYTHQARTDSQGYFTANGLPAGDYYVAGSVRLPGSNGRSPIIIHQVHVGAGQTAQVTLSR</sequence>
<dbReference type="PROSITE" id="PS51257">
    <property type="entry name" value="PROKAR_LIPOPROTEIN"/>
    <property type="match status" value="1"/>
</dbReference>
<protein>
    <recommendedName>
        <fullName evidence="5">Carboxypeptidase regulatory-like domain-containing protein</fullName>
    </recommendedName>
</protein>
<gene>
    <name evidence="3" type="ORF">GCM10007160_00700</name>
</gene>
<keyword evidence="4" id="KW-1185">Reference proteome</keyword>
<name>A0ABQ2YAB9_9GAMM</name>
<comment type="caution">
    <text evidence="3">The sequence shown here is derived from an EMBL/GenBank/DDBJ whole genome shotgun (WGS) entry which is preliminary data.</text>
</comment>
<evidence type="ECO:0000256" key="2">
    <source>
        <dbReference type="SAM" id="SignalP"/>
    </source>
</evidence>
<evidence type="ECO:0008006" key="5">
    <source>
        <dbReference type="Google" id="ProtNLM"/>
    </source>
</evidence>
<feature type="signal peptide" evidence="2">
    <location>
        <begin position="1"/>
        <end position="21"/>
    </location>
</feature>